<dbReference type="SUPFAM" id="SSF82171">
    <property type="entry name" value="DPP6 N-terminal domain-like"/>
    <property type="match status" value="1"/>
</dbReference>
<dbReference type="Gene3D" id="3.40.50.1820">
    <property type="entry name" value="alpha/beta hydrolase"/>
    <property type="match status" value="1"/>
</dbReference>
<sequence>MKAKLLLLLLVLALSTAQAQQKPPISWREVASWKLMAPGVTQLSPDGQWFAYVLAPNEGDAELIVQKTTDTTRYTYSIGSVTAPQVSFSDDSRWIAFKVFPKDKEKKAAAKPGGKPLPDNVYLVDLTTNKKIEFNRAKSFAFNGEKASHLAVLLAPAAAAPVSATGSDAVRGTDLLLHDLSTNKTQNIGNVADMAFDKKGNWLAMTIDANDRVGNGIQLRNMATGVILTMDSDKARYQSLNWTEKSDGLALLKGVKDDKYKNERYSVLGIKNLSGLPELITYDPKADSTTFPKQLTISPNRTPYWSEDLSRLFFGIHKLEPAQKKEAKPAAKVEGSKATTVESWVKLKGDTTIKSLDDLQKALAKLKPDTTKAVADKKDDADKPEVTVWHWQDKRLQSRQQVQETQDKNFSFLALYDVAATKFSRLADSTVRLVNVAPKQLFALGEDDSSYELEANLTGQNYKDIYLYDLKTGKRDKLFTKFYFPAFGNSSLQPSPDGRKFLYWEGINFHVYDMVTRSVRNITRGVPTSFVNTEDDHNQTTPPRVVIGWSSDSKYVLLSDGWDIWQVPAEAADARGKAQTAVNLTLNGKRDKIRYQYRFELDPDEKGIDLNQPVYVRLYGERTKKSGIARLDKGKLTPLSWADASIGGLMKAKKTATYAFSRETFTQPREIFVSTNAGLTGEKQVTKSAPQLEKYAWSSGVRLIDYVSDKGDTLQGALFLPAGYEPGKKYPAIVYYYEKLSQTLHSFVNPGYSGTGWNPAVYTSHGYAVFIPDIVYKLNDPGMSAVWCVLPGVKAALKTGVIDETKMGIHGHSWGGYQTSFLITQTNQFKAAAAGAPLTDLVSMYNIIYWNTGGSNGAIFEGSQGRLVAPWENWEAYYRNSPMQHVKNVQTPLLMLHNDKDGAVDFTQGVEFYNALRRQQKPVVMIQYKGENHGLAKLPNRKDYSQRMMEFFDHHLKGKPAPDWLQKGVQKLELEEHINKQIATLSDN</sequence>
<evidence type="ECO:0000313" key="5">
    <source>
        <dbReference type="Proteomes" id="UP001500936"/>
    </source>
</evidence>
<feature type="domain" description="Peptidase S9 prolyl oligopeptidase catalytic" evidence="3">
    <location>
        <begin position="792"/>
        <end position="958"/>
    </location>
</feature>
<gene>
    <name evidence="4" type="ORF">GCM10023187_14990</name>
</gene>
<protein>
    <submittedName>
        <fullName evidence="4">Prolyl oligopeptidase family serine peptidase</fullName>
    </submittedName>
</protein>
<dbReference type="RefSeq" id="WP_345265541.1">
    <property type="nucleotide sequence ID" value="NZ_BAABHB010000002.1"/>
</dbReference>
<dbReference type="InterPro" id="IPR029058">
    <property type="entry name" value="AB_hydrolase_fold"/>
</dbReference>
<dbReference type="InterPro" id="IPR011042">
    <property type="entry name" value="6-blade_b-propeller_TolB-like"/>
</dbReference>
<comment type="caution">
    <text evidence="4">The sequence shown here is derived from an EMBL/GenBank/DDBJ whole genome shotgun (WGS) entry which is preliminary data.</text>
</comment>
<dbReference type="InterPro" id="IPR001375">
    <property type="entry name" value="Peptidase_S9_cat"/>
</dbReference>
<evidence type="ECO:0000256" key="1">
    <source>
        <dbReference type="ARBA" id="ARBA00022801"/>
    </source>
</evidence>
<keyword evidence="2" id="KW-0732">Signal</keyword>
<dbReference type="PANTHER" id="PTHR42776">
    <property type="entry name" value="SERINE PEPTIDASE S9 FAMILY MEMBER"/>
    <property type="match status" value="1"/>
</dbReference>
<keyword evidence="1" id="KW-0378">Hydrolase</keyword>
<dbReference type="PANTHER" id="PTHR42776:SF27">
    <property type="entry name" value="DIPEPTIDYL PEPTIDASE FAMILY MEMBER 6"/>
    <property type="match status" value="1"/>
</dbReference>
<feature type="chain" id="PRO_5045905406" evidence="2">
    <location>
        <begin position="20"/>
        <end position="988"/>
    </location>
</feature>
<dbReference type="EMBL" id="BAABHB010000002">
    <property type="protein sequence ID" value="GAA4401141.1"/>
    <property type="molecule type" value="Genomic_DNA"/>
</dbReference>
<dbReference type="Gene3D" id="2.120.10.30">
    <property type="entry name" value="TolB, C-terminal domain"/>
    <property type="match status" value="2"/>
</dbReference>
<keyword evidence="5" id="KW-1185">Reference proteome</keyword>
<evidence type="ECO:0000256" key="2">
    <source>
        <dbReference type="SAM" id="SignalP"/>
    </source>
</evidence>
<organism evidence="4 5">
    <name type="scientific">Nibrella viscosa</name>
    <dbReference type="NCBI Taxonomy" id="1084524"/>
    <lineage>
        <taxon>Bacteria</taxon>
        <taxon>Pseudomonadati</taxon>
        <taxon>Bacteroidota</taxon>
        <taxon>Cytophagia</taxon>
        <taxon>Cytophagales</taxon>
        <taxon>Spirosomataceae</taxon>
        <taxon>Nibrella</taxon>
    </lineage>
</organism>
<dbReference type="Proteomes" id="UP001500936">
    <property type="component" value="Unassembled WGS sequence"/>
</dbReference>
<dbReference type="SUPFAM" id="SSF53474">
    <property type="entry name" value="alpha/beta-Hydrolases"/>
    <property type="match status" value="1"/>
</dbReference>
<feature type="signal peptide" evidence="2">
    <location>
        <begin position="1"/>
        <end position="19"/>
    </location>
</feature>
<accession>A0ABP8K6D1</accession>
<dbReference type="Pfam" id="PF00326">
    <property type="entry name" value="Peptidase_S9"/>
    <property type="match status" value="1"/>
</dbReference>
<evidence type="ECO:0000313" key="4">
    <source>
        <dbReference type="EMBL" id="GAA4401141.1"/>
    </source>
</evidence>
<name>A0ABP8K6D1_9BACT</name>
<proteinExistence type="predicted"/>
<reference evidence="5" key="1">
    <citation type="journal article" date="2019" name="Int. J. Syst. Evol. Microbiol.">
        <title>The Global Catalogue of Microorganisms (GCM) 10K type strain sequencing project: providing services to taxonomists for standard genome sequencing and annotation.</title>
        <authorList>
            <consortium name="The Broad Institute Genomics Platform"/>
            <consortium name="The Broad Institute Genome Sequencing Center for Infectious Disease"/>
            <person name="Wu L."/>
            <person name="Ma J."/>
        </authorList>
    </citation>
    <scope>NUCLEOTIDE SEQUENCE [LARGE SCALE GENOMIC DNA]</scope>
    <source>
        <strain evidence="5">JCM 17925</strain>
    </source>
</reference>
<evidence type="ECO:0000259" key="3">
    <source>
        <dbReference type="Pfam" id="PF00326"/>
    </source>
</evidence>